<feature type="domain" description="Carboxylesterase type B" evidence="4">
    <location>
        <begin position="36"/>
        <end position="517"/>
    </location>
</feature>
<dbReference type="InterPro" id="IPR019826">
    <property type="entry name" value="Carboxylesterase_B_AS"/>
</dbReference>
<reference evidence="5" key="1">
    <citation type="submission" date="2023-03" db="EMBL/GenBank/DDBJ databases">
        <title>Massive genome expansion in bonnet fungi (Mycena s.s.) driven by repeated elements and novel gene families across ecological guilds.</title>
        <authorList>
            <consortium name="Lawrence Berkeley National Laboratory"/>
            <person name="Harder C.B."/>
            <person name="Miyauchi S."/>
            <person name="Viragh M."/>
            <person name="Kuo A."/>
            <person name="Thoen E."/>
            <person name="Andreopoulos B."/>
            <person name="Lu D."/>
            <person name="Skrede I."/>
            <person name="Drula E."/>
            <person name="Henrissat B."/>
            <person name="Morin E."/>
            <person name="Kohler A."/>
            <person name="Barry K."/>
            <person name="LaButti K."/>
            <person name="Morin E."/>
            <person name="Salamov A."/>
            <person name="Lipzen A."/>
            <person name="Mereny Z."/>
            <person name="Hegedus B."/>
            <person name="Baldrian P."/>
            <person name="Stursova M."/>
            <person name="Weitz H."/>
            <person name="Taylor A."/>
            <person name="Grigoriev I.V."/>
            <person name="Nagy L.G."/>
            <person name="Martin F."/>
            <person name="Kauserud H."/>
        </authorList>
    </citation>
    <scope>NUCLEOTIDE SEQUENCE</scope>
    <source>
        <strain evidence="5">9144</strain>
    </source>
</reference>
<dbReference type="AlphaFoldDB" id="A0AAD6Y7I6"/>
<proteinExistence type="inferred from homology"/>
<sequence length="550" mass="58104">MTVSKIRKFAQLALALQSAVLPGLAAPDASSLPVNVVDTGYARYRGNLSFPNTVAYLGIPYAEPPLGERRFRAPLPLNTQRVAAAAGGQIVDATQYPDFCIQGSIGEGDAGGAGSEDCLKVNIYAPAGAGSGSKLPVLVYIHGGGYVFGNPANWPFDSWVHQSPNVVIVSVYYRLDAFGFLSTPELADPALGDFNVGFRDQTQALEWVRAHIGSFGGDPGAVTINGESAGGSSVELHLTANVGRDLFRAAIAQSVFRTPLALPEQCVPQFQMFAAKAGCGTGSVEAQLDCLRTASVSALAMAQDFVSGQPTGYRQFHPVVDGTIFTDFPTRQIVNGDFADVPVIVGSTTNETLSGGSSITAALESFFPSMTNDSLAALIAEYPVSEFSDSTALQFQAATGEPELLCARHVIATAASKRTKAWTYRYNQPNPTSGGTAVAHAAENWMMFLGSNTGTNGTGAFSPMTPTETAFASELIAYWLSFVRVLDPNTHKLARSPAWAQFTSANKERMVLQQGPGDSTTVSGSFLETQSEGETTRCEFVAGQVGLQQN</sequence>
<keyword evidence="3" id="KW-0732">Signal</keyword>
<evidence type="ECO:0000256" key="2">
    <source>
        <dbReference type="ARBA" id="ARBA00022801"/>
    </source>
</evidence>
<feature type="signal peptide" evidence="3">
    <location>
        <begin position="1"/>
        <end position="25"/>
    </location>
</feature>
<accession>A0AAD6Y7I6</accession>
<comment type="similarity">
    <text evidence="1 3">Belongs to the type-B carboxylesterase/lipase family.</text>
</comment>
<name>A0AAD6Y7I6_9AGAR</name>
<dbReference type="Gene3D" id="3.40.50.1820">
    <property type="entry name" value="alpha/beta hydrolase"/>
    <property type="match status" value="1"/>
</dbReference>
<keyword evidence="6" id="KW-1185">Reference proteome</keyword>
<dbReference type="GO" id="GO:0016787">
    <property type="term" value="F:hydrolase activity"/>
    <property type="evidence" value="ECO:0007669"/>
    <property type="project" value="UniProtKB-KW"/>
</dbReference>
<protein>
    <recommendedName>
        <fullName evidence="3">Carboxylic ester hydrolase</fullName>
        <ecNumber evidence="3">3.1.1.-</ecNumber>
    </recommendedName>
</protein>
<comment type="caution">
    <text evidence="5">The sequence shown here is derived from an EMBL/GenBank/DDBJ whole genome shotgun (WGS) entry which is preliminary data.</text>
</comment>
<feature type="chain" id="PRO_5041782647" description="Carboxylic ester hydrolase" evidence="3">
    <location>
        <begin position="26"/>
        <end position="550"/>
    </location>
</feature>
<evidence type="ECO:0000256" key="1">
    <source>
        <dbReference type="ARBA" id="ARBA00005964"/>
    </source>
</evidence>
<dbReference type="EC" id="3.1.1.-" evidence="3"/>
<dbReference type="Proteomes" id="UP001219525">
    <property type="component" value="Unassembled WGS sequence"/>
</dbReference>
<dbReference type="EMBL" id="JARJCW010000095">
    <property type="protein sequence ID" value="KAJ7194841.1"/>
    <property type="molecule type" value="Genomic_DNA"/>
</dbReference>
<gene>
    <name evidence="5" type="ORF">GGX14DRAFT_677933</name>
</gene>
<dbReference type="InterPro" id="IPR050309">
    <property type="entry name" value="Type-B_Carboxylest/Lipase"/>
</dbReference>
<evidence type="ECO:0000259" key="4">
    <source>
        <dbReference type="Pfam" id="PF00135"/>
    </source>
</evidence>
<evidence type="ECO:0000313" key="5">
    <source>
        <dbReference type="EMBL" id="KAJ7194841.1"/>
    </source>
</evidence>
<dbReference type="Pfam" id="PF00135">
    <property type="entry name" value="COesterase"/>
    <property type="match status" value="1"/>
</dbReference>
<dbReference type="SUPFAM" id="SSF53474">
    <property type="entry name" value="alpha/beta-Hydrolases"/>
    <property type="match status" value="1"/>
</dbReference>
<keyword evidence="2 3" id="KW-0378">Hydrolase</keyword>
<evidence type="ECO:0000313" key="6">
    <source>
        <dbReference type="Proteomes" id="UP001219525"/>
    </source>
</evidence>
<dbReference type="PANTHER" id="PTHR11559">
    <property type="entry name" value="CARBOXYLESTERASE"/>
    <property type="match status" value="1"/>
</dbReference>
<dbReference type="InterPro" id="IPR029058">
    <property type="entry name" value="AB_hydrolase_fold"/>
</dbReference>
<evidence type="ECO:0000256" key="3">
    <source>
        <dbReference type="RuleBase" id="RU361235"/>
    </source>
</evidence>
<organism evidence="5 6">
    <name type="scientific">Mycena pura</name>
    <dbReference type="NCBI Taxonomy" id="153505"/>
    <lineage>
        <taxon>Eukaryota</taxon>
        <taxon>Fungi</taxon>
        <taxon>Dikarya</taxon>
        <taxon>Basidiomycota</taxon>
        <taxon>Agaricomycotina</taxon>
        <taxon>Agaricomycetes</taxon>
        <taxon>Agaricomycetidae</taxon>
        <taxon>Agaricales</taxon>
        <taxon>Marasmiineae</taxon>
        <taxon>Mycenaceae</taxon>
        <taxon>Mycena</taxon>
    </lineage>
</organism>
<dbReference type="PROSITE" id="PS00122">
    <property type="entry name" value="CARBOXYLESTERASE_B_1"/>
    <property type="match status" value="1"/>
</dbReference>
<dbReference type="InterPro" id="IPR002018">
    <property type="entry name" value="CarbesteraseB"/>
</dbReference>